<evidence type="ECO:0000313" key="2">
    <source>
        <dbReference type="EMBL" id="GFD31085.1"/>
    </source>
</evidence>
<evidence type="ECO:0000256" key="1">
    <source>
        <dbReference type="SAM" id="MobiDB-lite"/>
    </source>
</evidence>
<accession>A0A699V741</accession>
<keyword evidence="2" id="KW-0808">Transferase</keyword>
<proteinExistence type="predicted"/>
<protein>
    <submittedName>
        <fullName evidence="2">Reverse transcriptase domain-containing protein</fullName>
    </submittedName>
</protein>
<keyword evidence="2" id="KW-0548">Nucleotidyltransferase</keyword>
<sequence>EYWKDGTLPGDRKEARKLRIKARQYEVLEGVLYRRSFLKLWLRKGQVFDSHYGLFHKVDRGEIHGNNHRQSGEEVRVGQHSMLFLSPRRNSLRQR</sequence>
<feature type="non-terminal residue" evidence="2">
    <location>
        <position position="1"/>
    </location>
</feature>
<reference evidence="2" key="1">
    <citation type="journal article" date="2019" name="Sci. Rep.">
        <title>Draft genome of Tanacetum cinerariifolium, the natural source of mosquito coil.</title>
        <authorList>
            <person name="Yamashiro T."/>
            <person name="Shiraishi A."/>
            <person name="Satake H."/>
            <person name="Nakayama K."/>
        </authorList>
    </citation>
    <scope>NUCLEOTIDE SEQUENCE</scope>
</reference>
<keyword evidence="2" id="KW-0695">RNA-directed DNA polymerase</keyword>
<comment type="caution">
    <text evidence="2">The sequence shown here is derived from an EMBL/GenBank/DDBJ whole genome shotgun (WGS) entry which is preliminary data.</text>
</comment>
<gene>
    <name evidence="2" type="ORF">Tci_903054</name>
</gene>
<dbReference type="GO" id="GO:0003964">
    <property type="term" value="F:RNA-directed DNA polymerase activity"/>
    <property type="evidence" value="ECO:0007669"/>
    <property type="project" value="UniProtKB-KW"/>
</dbReference>
<feature type="non-terminal residue" evidence="2">
    <location>
        <position position="95"/>
    </location>
</feature>
<name>A0A699V741_TANCI</name>
<feature type="compositionally biased region" description="Basic and acidic residues" evidence="1">
    <location>
        <begin position="65"/>
        <end position="77"/>
    </location>
</feature>
<feature type="region of interest" description="Disordered" evidence="1">
    <location>
        <begin position="65"/>
        <end position="95"/>
    </location>
</feature>
<dbReference type="EMBL" id="BKCJ011410408">
    <property type="protein sequence ID" value="GFD31085.1"/>
    <property type="molecule type" value="Genomic_DNA"/>
</dbReference>
<organism evidence="2">
    <name type="scientific">Tanacetum cinerariifolium</name>
    <name type="common">Dalmatian daisy</name>
    <name type="synonym">Chrysanthemum cinerariifolium</name>
    <dbReference type="NCBI Taxonomy" id="118510"/>
    <lineage>
        <taxon>Eukaryota</taxon>
        <taxon>Viridiplantae</taxon>
        <taxon>Streptophyta</taxon>
        <taxon>Embryophyta</taxon>
        <taxon>Tracheophyta</taxon>
        <taxon>Spermatophyta</taxon>
        <taxon>Magnoliopsida</taxon>
        <taxon>eudicotyledons</taxon>
        <taxon>Gunneridae</taxon>
        <taxon>Pentapetalae</taxon>
        <taxon>asterids</taxon>
        <taxon>campanulids</taxon>
        <taxon>Asterales</taxon>
        <taxon>Asteraceae</taxon>
        <taxon>Asteroideae</taxon>
        <taxon>Anthemideae</taxon>
        <taxon>Anthemidinae</taxon>
        <taxon>Tanacetum</taxon>
    </lineage>
</organism>
<dbReference type="AlphaFoldDB" id="A0A699V741"/>